<dbReference type="InterPro" id="IPR013362">
    <property type="entry name" value="Pilus_4_PilV"/>
</dbReference>
<comment type="caution">
    <text evidence="2">The sequence shown here is derived from an EMBL/GenBank/DDBJ whole genome shotgun (WGS) entry which is preliminary data.</text>
</comment>
<dbReference type="Pfam" id="PF07963">
    <property type="entry name" value="N_methyl"/>
    <property type="match status" value="1"/>
</dbReference>
<dbReference type="AlphaFoldDB" id="V2USL8"/>
<protein>
    <submittedName>
        <fullName evidence="2">Type IV pilus modification protein PilV</fullName>
    </submittedName>
</protein>
<dbReference type="Proteomes" id="UP000023785">
    <property type="component" value="Unassembled WGS sequence"/>
</dbReference>
<dbReference type="NCBIfam" id="TIGR02523">
    <property type="entry name" value="type_IV_pilV"/>
    <property type="match status" value="1"/>
</dbReference>
<dbReference type="EMBL" id="AYER01000007">
    <property type="protein sequence ID" value="ESK38319.1"/>
    <property type="molecule type" value="Genomic_DNA"/>
</dbReference>
<reference evidence="2 3" key="1">
    <citation type="submission" date="2013-10" db="EMBL/GenBank/DDBJ databases">
        <title>The Genome Sequence of Acinetobacter nectaris CIP 110549.</title>
        <authorList>
            <consortium name="The Broad Institute Genomics Platform"/>
            <consortium name="The Broad Institute Genome Sequencing Center for Infectious Disease"/>
            <person name="Cerqueira G."/>
            <person name="Feldgarden M."/>
            <person name="Courvalin P."/>
            <person name="Grillot-Courvalin C."/>
            <person name="Clermont D."/>
            <person name="Rocha E."/>
            <person name="Yoon E.-J."/>
            <person name="Nemec A."/>
            <person name="Young S.K."/>
            <person name="Zeng Q."/>
            <person name="Gargeya S."/>
            <person name="Fitzgerald M."/>
            <person name="Abouelleil A."/>
            <person name="Alvarado L."/>
            <person name="Berlin A.M."/>
            <person name="Chapman S.B."/>
            <person name="Gainer-Dewar J."/>
            <person name="Goldberg J."/>
            <person name="Gnerre S."/>
            <person name="Griggs A."/>
            <person name="Gujja S."/>
            <person name="Hansen M."/>
            <person name="Howarth C."/>
            <person name="Imamovic A."/>
            <person name="Ireland A."/>
            <person name="Larimer J."/>
            <person name="McCowan C."/>
            <person name="Murphy C."/>
            <person name="Pearson M."/>
            <person name="Poon T.W."/>
            <person name="Priest M."/>
            <person name="Roberts A."/>
            <person name="Saif S."/>
            <person name="Shea T."/>
            <person name="Sykes S."/>
            <person name="Wortman J."/>
            <person name="Nusbaum C."/>
            <person name="Birren B."/>
        </authorList>
    </citation>
    <scope>NUCLEOTIDE SEQUENCE [LARGE SCALE GENOMIC DNA]</scope>
    <source>
        <strain evidence="2 3">CIP 110549</strain>
    </source>
</reference>
<name>V2USL8_9GAMM</name>
<gene>
    <name evidence="2" type="ORF">P256_01852</name>
</gene>
<keyword evidence="3" id="KW-1185">Reference proteome</keyword>
<proteinExistence type="predicted"/>
<evidence type="ECO:0000313" key="3">
    <source>
        <dbReference type="Proteomes" id="UP000023785"/>
    </source>
</evidence>
<dbReference type="Pfam" id="PF22150">
    <property type="entry name" value="Tt1218-like"/>
    <property type="match status" value="1"/>
</dbReference>
<dbReference type="PATRIC" id="fig|1392540.3.peg.1787"/>
<dbReference type="eggNOG" id="COG4967">
    <property type="taxonomic scope" value="Bacteria"/>
</dbReference>
<dbReference type="NCBIfam" id="TIGR02532">
    <property type="entry name" value="IV_pilin_GFxxxE"/>
    <property type="match status" value="1"/>
</dbReference>
<dbReference type="HOGENOM" id="CLU_103234_1_0_6"/>
<dbReference type="OrthoDB" id="6658593at2"/>
<evidence type="ECO:0000313" key="2">
    <source>
        <dbReference type="EMBL" id="ESK38319.1"/>
    </source>
</evidence>
<dbReference type="RefSeq" id="WP_023273476.1">
    <property type="nucleotide sequence ID" value="NZ_KI530734.1"/>
</dbReference>
<sequence>MIKNQKGVGLMEVLVALLVLAIAVLGFVALQTRAISATNEAINNVDAVNLARDLAERIRANPSAYSEYISNLSSASPSGTAATCVGIQANCSNTAMADYDTADIVSFAKRNGMQVQIQSLTVVGTTLRNYLYISWDKTNPTQGSSSTDCTKTDGTYTDGSQCIIMELY</sequence>
<evidence type="ECO:0000259" key="1">
    <source>
        <dbReference type="Pfam" id="PF22150"/>
    </source>
</evidence>
<accession>V2USL8</accession>
<dbReference type="InterPro" id="IPR054402">
    <property type="entry name" value="Tt1218-like_dom"/>
</dbReference>
<dbReference type="InterPro" id="IPR012902">
    <property type="entry name" value="N_methyl_site"/>
</dbReference>
<feature type="domain" description="Type IV pilin Tt1218-like" evidence="1">
    <location>
        <begin position="29"/>
        <end position="102"/>
    </location>
</feature>
<organism evidence="2 3">
    <name type="scientific">Acinetobacter nectaris CIP 110549</name>
    <dbReference type="NCBI Taxonomy" id="1392540"/>
    <lineage>
        <taxon>Bacteria</taxon>
        <taxon>Pseudomonadati</taxon>
        <taxon>Pseudomonadota</taxon>
        <taxon>Gammaproteobacteria</taxon>
        <taxon>Moraxellales</taxon>
        <taxon>Moraxellaceae</taxon>
        <taxon>Acinetobacter</taxon>
    </lineage>
</organism>
<dbReference type="STRING" id="1392540.P256_01852"/>